<dbReference type="STRING" id="670386.D3BFU4"/>
<dbReference type="InParanoid" id="D3BFU4"/>
<dbReference type="InterPro" id="IPR001347">
    <property type="entry name" value="SIS_dom"/>
</dbReference>
<dbReference type="Pfam" id="PF22645">
    <property type="entry name" value="GKRP_SIS_N"/>
    <property type="match status" value="1"/>
</dbReference>
<organism evidence="4 5">
    <name type="scientific">Heterostelium pallidum (strain ATCC 26659 / Pp 5 / PN500)</name>
    <name type="common">Cellular slime mold</name>
    <name type="synonym">Polysphondylium pallidum</name>
    <dbReference type="NCBI Taxonomy" id="670386"/>
    <lineage>
        <taxon>Eukaryota</taxon>
        <taxon>Amoebozoa</taxon>
        <taxon>Evosea</taxon>
        <taxon>Eumycetozoa</taxon>
        <taxon>Dictyostelia</taxon>
        <taxon>Acytosteliales</taxon>
        <taxon>Acytosteliaceae</taxon>
        <taxon>Heterostelium</taxon>
    </lineage>
</organism>
<dbReference type="RefSeq" id="XP_020431825.1">
    <property type="nucleotide sequence ID" value="XM_020578230.1"/>
</dbReference>
<dbReference type="Gene3D" id="3.40.50.10490">
    <property type="entry name" value="Glucose-6-phosphate isomerase like protein, domain 1"/>
    <property type="match status" value="1"/>
</dbReference>
<gene>
    <name evidence="4" type="ORF">PPL_07395</name>
</gene>
<dbReference type="Pfam" id="PF20741">
    <property type="entry name" value="GKRP-like_C"/>
    <property type="match status" value="1"/>
</dbReference>
<evidence type="ECO:0000256" key="2">
    <source>
        <dbReference type="SAM" id="MobiDB-lite"/>
    </source>
</evidence>
<dbReference type="PROSITE" id="PS51464">
    <property type="entry name" value="SIS"/>
    <property type="match status" value="1"/>
</dbReference>
<dbReference type="GO" id="GO:0030246">
    <property type="term" value="F:carbohydrate binding"/>
    <property type="evidence" value="ECO:0007669"/>
    <property type="project" value="TreeGrafter"/>
</dbReference>
<dbReference type="EMBL" id="ADBJ01000032">
    <property type="protein sequence ID" value="EFA79704.1"/>
    <property type="molecule type" value="Genomic_DNA"/>
</dbReference>
<name>D3BFU4_HETP5</name>
<dbReference type="Gene3D" id="3.40.50.12620">
    <property type="match status" value="1"/>
</dbReference>
<dbReference type="GeneID" id="31362876"/>
<dbReference type="GO" id="GO:0009750">
    <property type="term" value="P:response to fructose"/>
    <property type="evidence" value="ECO:0007669"/>
    <property type="project" value="TreeGrafter"/>
</dbReference>
<evidence type="ECO:0000313" key="4">
    <source>
        <dbReference type="EMBL" id="EFA79704.1"/>
    </source>
</evidence>
<accession>D3BFU4</accession>
<dbReference type="PANTHER" id="PTHR10088">
    <property type="entry name" value="GLUCOKINASE REGULATORY PROTEIN"/>
    <property type="match status" value="1"/>
</dbReference>
<dbReference type="GO" id="GO:0005654">
    <property type="term" value="C:nucleoplasm"/>
    <property type="evidence" value="ECO:0007669"/>
    <property type="project" value="TreeGrafter"/>
</dbReference>
<dbReference type="Gene3D" id="1.10.8.1080">
    <property type="match status" value="1"/>
</dbReference>
<dbReference type="Proteomes" id="UP000001396">
    <property type="component" value="Unassembled WGS sequence"/>
</dbReference>
<keyword evidence="1" id="KW-0119">Carbohydrate metabolism</keyword>
<feature type="region of interest" description="Disordered" evidence="2">
    <location>
        <begin position="434"/>
        <end position="459"/>
    </location>
</feature>
<sequence>MNKQSITETPNELTGELDSLSSIEMLRLFRQTDAQIFSGYKEYPGINDTLIIDHMVELIHCIQSLTVSREVDFVVSGAGTSGRLAYFLARSFAKWTSLPNARYHYLIAGGDRALTVGVEGAEDDIEQARADINSIMRPNAIVVYFGVTCGLSAPYVASQIARLLDCKSDHIINVVGFNPLERARTNIIEKWDKSFADVINQLDFKSGKHFLVNPIVGPEPLTGSTRMKSGTATKILLEIILSLGLKGVMERTDIKSMIYQRLSQYEMVYRATYRCVEGVARIVDDAGSSLSNHGHLYYLGSKSLGIVGFIDASETVPTFGAGHLDVRGFIMDDEEKQGWMVMDNKDGDQAHLCEQYRISQSHFISMIPSMESNDTVVISISSDDSIELYQPILDSLSAKNDKRPRVNIIYFNHESNSINNNNCINISGSINNNNNNNQNNNNNNNNNNNSSNNNCHSNGNSQVNSLKNSSCVGSGLSMLNLSQNVYTLTVTLPFKTIDRVPSFYELSLKWILNALTTGGFVLAGKVYGNRMIDLGLTNNKLFHRSCGIIEKLFGVSALEARDSLLRSIYSLEKNDQIPEAVSTAPIYQHIDYANQNTITHIIPVALLMASGRFDSPLKARETIKNTPVIRKLLQQHQNNNNIQPSLYSN</sequence>
<evidence type="ECO:0000259" key="3">
    <source>
        <dbReference type="PROSITE" id="PS51464"/>
    </source>
</evidence>
<dbReference type="InterPro" id="IPR005486">
    <property type="entry name" value="Glucokinase_regulatory_CS"/>
</dbReference>
<dbReference type="InterPro" id="IPR040190">
    <property type="entry name" value="MURQ/GCKR"/>
</dbReference>
<keyword evidence="5" id="KW-1185">Reference proteome</keyword>
<dbReference type="PANTHER" id="PTHR10088:SF4">
    <property type="entry name" value="GLUCOKINASE REGULATORY PROTEIN"/>
    <property type="match status" value="1"/>
</dbReference>
<feature type="domain" description="SIS" evidence="3">
    <location>
        <begin position="61"/>
        <end position="251"/>
    </location>
</feature>
<dbReference type="PROSITE" id="PS01272">
    <property type="entry name" value="GCKR"/>
    <property type="match status" value="1"/>
</dbReference>
<dbReference type="InterPro" id="IPR046348">
    <property type="entry name" value="SIS_dom_sf"/>
</dbReference>
<dbReference type="InterPro" id="IPR054017">
    <property type="entry name" value="GKRP_SIS_2"/>
</dbReference>
<evidence type="ECO:0000313" key="5">
    <source>
        <dbReference type="Proteomes" id="UP000001396"/>
    </source>
</evidence>
<dbReference type="GO" id="GO:0019899">
    <property type="term" value="F:enzyme binding"/>
    <property type="evidence" value="ECO:0007669"/>
    <property type="project" value="TreeGrafter"/>
</dbReference>
<protein>
    <recommendedName>
        <fullName evidence="3">SIS domain-containing protein</fullName>
    </recommendedName>
</protein>
<dbReference type="AlphaFoldDB" id="D3BFU4"/>
<dbReference type="GO" id="GO:0004857">
    <property type="term" value="F:enzyme inhibitor activity"/>
    <property type="evidence" value="ECO:0007669"/>
    <property type="project" value="TreeGrafter"/>
</dbReference>
<dbReference type="FunCoup" id="D3BFU4">
    <property type="interactions" value="4"/>
</dbReference>
<proteinExistence type="predicted"/>
<dbReference type="Pfam" id="PF22198">
    <property type="entry name" value="GKRP_SIS_2"/>
    <property type="match status" value="1"/>
</dbReference>
<dbReference type="GO" id="GO:1901135">
    <property type="term" value="P:carbohydrate derivative metabolic process"/>
    <property type="evidence" value="ECO:0007669"/>
    <property type="project" value="InterPro"/>
</dbReference>
<dbReference type="GO" id="GO:0070095">
    <property type="term" value="F:fructose-6-phosphate binding"/>
    <property type="evidence" value="ECO:0007669"/>
    <property type="project" value="TreeGrafter"/>
</dbReference>
<dbReference type="FunFam" id="1.10.8.1080:FF:000004">
    <property type="entry name" value="Predicted protein"/>
    <property type="match status" value="1"/>
</dbReference>
<dbReference type="SUPFAM" id="SSF53697">
    <property type="entry name" value="SIS domain"/>
    <property type="match status" value="1"/>
</dbReference>
<reference evidence="4 5" key="1">
    <citation type="journal article" date="2011" name="Genome Res.">
        <title>Phylogeny-wide analysis of social amoeba genomes highlights ancient origins for complex intercellular communication.</title>
        <authorList>
            <person name="Heidel A.J."/>
            <person name="Lawal H.M."/>
            <person name="Felder M."/>
            <person name="Schilde C."/>
            <person name="Helps N.R."/>
            <person name="Tunggal B."/>
            <person name="Rivero F."/>
            <person name="John U."/>
            <person name="Schleicher M."/>
            <person name="Eichinger L."/>
            <person name="Platzer M."/>
            <person name="Noegel A.A."/>
            <person name="Schaap P."/>
            <person name="Gloeckner G."/>
        </authorList>
    </citation>
    <scope>NUCLEOTIDE SEQUENCE [LARGE SCALE GENOMIC DNA]</scope>
    <source>
        <strain evidence="5">ATCC 26659 / Pp 5 / PN500</strain>
    </source>
</reference>
<evidence type="ECO:0000256" key="1">
    <source>
        <dbReference type="ARBA" id="ARBA00023277"/>
    </source>
</evidence>
<dbReference type="GO" id="GO:0005829">
    <property type="term" value="C:cytosol"/>
    <property type="evidence" value="ECO:0007669"/>
    <property type="project" value="TreeGrafter"/>
</dbReference>
<dbReference type="GO" id="GO:0042593">
    <property type="term" value="P:glucose homeostasis"/>
    <property type="evidence" value="ECO:0007669"/>
    <property type="project" value="TreeGrafter"/>
</dbReference>
<dbReference type="OMA" id="WESADYE"/>
<comment type="caution">
    <text evidence="4">The sequence shown here is derived from an EMBL/GenBank/DDBJ whole genome shotgun (WGS) entry which is preliminary data.</text>
</comment>